<comment type="caution">
    <text evidence="1">The sequence shown here is derived from an EMBL/GenBank/DDBJ whole genome shotgun (WGS) entry which is preliminary data.</text>
</comment>
<dbReference type="Proteomes" id="UP000565715">
    <property type="component" value="Unassembled WGS sequence"/>
</dbReference>
<dbReference type="Pfam" id="PF08798">
    <property type="entry name" value="CRISPR_assoc"/>
    <property type="match status" value="1"/>
</dbReference>
<sequence>MTYLSRIRINPLRAQSRKLLANPRAMRSAVLHGVPGDPISERILWRLDTDNPHRPWLYALTPTKPDWSHLVENAGWPEADGEHVNIADYRPLLAKLDTGHHYAFRLTASPVQNTKTPLKRTAAQIARAETEADKPELERGRPRSLRLGHRTAAMQLTWFLDRTPKWGFRIPATEIEPQIPGIEIDDPSPEVLISGRQRLSFGHPDRNNGTRNSQVTIHTATFEGHLEIVDPQRFTATLLAGIGPSKAYGCGLLTLAPIPAT</sequence>
<organism evidence="1 2">
    <name type="scientific">Nocardia speluncae</name>
    <dbReference type="NCBI Taxonomy" id="419477"/>
    <lineage>
        <taxon>Bacteria</taxon>
        <taxon>Bacillati</taxon>
        <taxon>Actinomycetota</taxon>
        <taxon>Actinomycetes</taxon>
        <taxon>Mycobacteriales</taxon>
        <taxon>Nocardiaceae</taxon>
        <taxon>Nocardia</taxon>
    </lineage>
</organism>
<dbReference type="AlphaFoldDB" id="A0A846XCS6"/>
<reference evidence="1 2" key="1">
    <citation type="submission" date="2020-04" db="EMBL/GenBank/DDBJ databases">
        <title>MicrobeNet Type strains.</title>
        <authorList>
            <person name="Nicholson A.C."/>
        </authorList>
    </citation>
    <scope>NUCLEOTIDE SEQUENCE [LARGE SCALE GENOMIC DNA]</scope>
    <source>
        <strain evidence="1 2">DSM 45078</strain>
    </source>
</reference>
<dbReference type="RefSeq" id="WP_068050323.1">
    <property type="nucleotide sequence ID" value="NZ_JAAXOO010000003.1"/>
</dbReference>
<dbReference type="Gene3D" id="3.30.70.1200">
    <property type="entry name" value="Crispr-associated protein, domain 1"/>
    <property type="match status" value="1"/>
</dbReference>
<dbReference type="SUPFAM" id="SSF117987">
    <property type="entry name" value="CRISPR-associated protein"/>
    <property type="match status" value="2"/>
</dbReference>
<keyword evidence="2" id="KW-1185">Reference proteome</keyword>
<dbReference type="Gene3D" id="3.30.70.1210">
    <property type="entry name" value="Crispr-associated protein, domain 2"/>
    <property type="match status" value="1"/>
</dbReference>
<gene>
    <name evidence="1" type="primary">cas6e</name>
    <name evidence="1" type="ORF">HGA13_12370</name>
</gene>
<dbReference type="SMART" id="SM01101">
    <property type="entry name" value="CRISPR_assoc"/>
    <property type="match status" value="1"/>
</dbReference>
<name>A0A846XCS6_9NOCA</name>
<evidence type="ECO:0000313" key="1">
    <source>
        <dbReference type="EMBL" id="NKY33868.1"/>
    </source>
</evidence>
<dbReference type="NCBIfam" id="TIGR01907">
    <property type="entry name" value="casE_Cse3"/>
    <property type="match status" value="1"/>
</dbReference>
<accession>A0A846XCS6</accession>
<dbReference type="EMBL" id="JAAXOO010000003">
    <property type="protein sequence ID" value="NKY33868.1"/>
    <property type="molecule type" value="Genomic_DNA"/>
</dbReference>
<protein>
    <submittedName>
        <fullName evidence="1">Type I-E CRISPR-associated protein Cas6/Cse3/CasE</fullName>
    </submittedName>
</protein>
<proteinExistence type="predicted"/>
<dbReference type="InterPro" id="IPR010179">
    <property type="entry name" value="CRISPR-assoc_prot_Cse3"/>
</dbReference>
<evidence type="ECO:0000313" key="2">
    <source>
        <dbReference type="Proteomes" id="UP000565715"/>
    </source>
</evidence>
<dbReference type="CDD" id="cd09727">
    <property type="entry name" value="Cas6_I-E"/>
    <property type="match status" value="1"/>
</dbReference>